<evidence type="ECO:0000313" key="3">
    <source>
        <dbReference type="Proteomes" id="UP000807504"/>
    </source>
</evidence>
<accession>A0A8T0FSJ4</accession>
<gene>
    <name evidence="2" type="ORF">HNY73_004678</name>
</gene>
<proteinExistence type="predicted"/>
<comment type="caution">
    <text evidence="2">The sequence shown here is derived from an EMBL/GenBank/DDBJ whole genome shotgun (WGS) entry which is preliminary data.</text>
</comment>
<feature type="region of interest" description="Disordered" evidence="1">
    <location>
        <begin position="85"/>
        <end position="105"/>
    </location>
</feature>
<evidence type="ECO:0000256" key="1">
    <source>
        <dbReference type="SAM" id="MobiDB-lite"/>
    </source>
</evidence>
<protein>
    <submittedName>
        <fullName evidence="2">Uncharacterized protein</fullName>
    </submittedName>
</protein>
<dbReference type="AlphaFoldDB" id="A0A8T0FSJ4"/>
<reference evidence="2" key="2">
    <citation type="submission" date="2020-06" db="EMBL/GenBank/DDBJ databases">
        <authorList>
            <person name="Sheffer M."/>
        </authorList>
    </citation>
    <scope>NUCLEOTIDE SEQUENCE</scope>
</reference>
<organism evidence="2 3">
    <name type="scientific">Argiope bruennichi</name>
    <name type="common">Wasp spider</name>
    <name type="synonym">Aranea bruennichi</name>
    <dbReference type="NCBI Taxonomy" id="94029"/>
    <lineage>
        <taxon>Eukaryota</taxon>
        <taxon>Metazoa</taxon>
        <taxon>Ecdysozoa</taxon>
        <taxon>Arthropoda</taxon>
        <taxon>Chelicerata</taxon>
        <taxon>Arachnida</taxon>
        <taxon>Araneae</taxon>
        <taxon>Araneomorphae</taxon>
        <taxon>Entelegynae</taxon>
        <taxon>Araneoidea</taxon>
        <taxon>Araneidae</taxon>
        <taxon>Argiope</taxon>
    </lineage>
</organism>
<dbReference type="EMBL" id="JABXBU010000003">
    <property type="protein sequence ID" value="KAF8793158.1"/>
    <property type="molecule type" value="Genomic_DNA"/>
</dbReference>
<reference evidence="2" key="1">
    <citation type="journal article" date="2020" name="bioRxiv">
        <title>Chromosome-level reference genome of the European wasp spider Argiope bruennichi: a resource for studies on range expansion and evolutionary adaptation.</title>
        <authorList>
            <person name="Sheffer M.M."/>
            <person name="Hoppe A."/>
            <person name="Krehenwinkel H."/>
            <person name="Uhl G."/>
            <person name="Kuss A.W."/>
            <person name="Jensen L."/>
            <person name="Jensen C."/>
            <person name="Gillespie R.G."/>
            <person name="Hoff K.J."/>
            <person name="Prost S."/>
        </authorList>
    </citation>
    <scope>NUCLEOTIDE SEQUENCE</scope>
</reference>
<name>A0A8T0FSJ4_ARGBR</name>
<dbReference type="Proteomes" id="UP000807504">
    <property type="component" value="Unassembled WGS sequence"/>
</dbReference>
<sequence>MNLTQVLLLMKDLEPFCQDELNGIIKDLGFSKDGAELKIGLTQNSFSCTGIVRSCLENIKDHRYKIIVQWIFTAYEEFRRDVRLQPKERAKPKTQNSSAYKLGTK</sequence>
<keyword evidence="3" id="KW-1185">Reference proteome</keyword>
<evidence type="ECO:0000313" key="2">
    <source>
        <dbReference type="EMBL" id="KAF8793158.1"/>
    </source>
</evidence>